<dbReference type="GO" id="GO:0005829">
    <property type="term" value="C:cytosol"/>
    <property type="evidence" value="ECO:0007669"/>
    <property type="project" value="TreeGrafter"/>
</dbReference>
<dbReference type="RefSeq" id="XP_056506591.1">
    <property type="nucleotide sequence ID" value="XM_056660093.1"/>
</dbReference>
<dbReference type="OrthoDB" id="354304at2759"/>
<comment type="caution">
    <text evidence="2">The sequence shown here is derived from an EMBL/GenBank/DDBJ whole genome shotgun (WGS) entry which is preliminary data.</text>
</comment>
<evidence type="ECO:0000313" key="2">
    <source>
        <dbReference type="EMBL" id="KAJ5081304.1"/>
    </source>
</evidence>
<accession>A0A9W9EGF6</accession>
<dbReference type="EMBL" id="JAPMSZ010000012">
    <property type="protein sequence ID" value="KAJ5081304.1"/>
    <property type="molecule type" value="Genomic_DNA"/>
</dbReference>
<dbReference type="InterPro" id="IPR050275">
    <property type="entry name" value="PGM_Phosphatase"/>
</dbReference>
<name>A0A9W9EGF6_9EURO</name>
<dbReference type="Gene3D" id="3.40.50.1240">
    <property type="entry name" value="Phosphoglycerate mutase-like"/>
    <property type="match status" value="1"/>
</dbReference>
<dbReference type="SUPFAM" id="SSF53254">
    <property type="entry name" value="Phosphoglycerate mutase-like"/>
    <property type="match status" value="1"/>
</dbReference>
<dbReference type="PANTHER" id="PTHR48100:SF44">
    <property type="entry name" value="PHOSPHATASE C1620.13-RELATED"/>
    <property type="match status" value="1"/>
</dbReference>
<evidence type="ECO:0008006" key="4">
    <source>
        <dbReference type="Google" id="ProtNLM"/>
    </source>
</evidence>
<dbReference type="Pfam" id="PF00300">
    <property type="entry name" value="His_Phos_1"/>
    <property type="match status" value="1"/>
</dbReference>
<dbReference type="Proteomes" id="UP001141434">
    <property type="component" value="Unassembled WGS sequence"/>
</dbReference>
<dbReference type="InterPro" id="IPR029033">
    <property type="entry name" value="His_PPase_superfam"/>
</dbReference>
<reference evidence="2" key="2">
    <citation type="journal article" date="2023" name="IMA Fungus">
        <title>Comparative genomic study of the Penicillium genus elucidates a diverse pangenome and 15 lateral gene transfer events.</title>
        <authorList>
            <person name="Petersen C."/>
            <person name="Sorensen T."/>
            <person name="Nielsen M.R."/>
            <person name="Sondergaard T.E."/>
            <person name="Sorensen J.L."/>
            <person name="Fitzpatrick D.A."/>
            <person name="Frisvad J.C."/>
            <person name="Nielsen K.L."/>
        </authorList>
    </citation>
    <scope>NUCLEOTIDE SEQUENCE</scope>
    <source>
        <strain evidence="2">IBT 34128</strain>
    </source>
</reference>
<dbReference type="InterPro" id="IPR013078">
    <property type="entry name" value="His_Pase_superF_clade-1"/>
</dbReference>
<dbReference type="AlphaFoldDB" id="A0A9W9EGF6"/>
<reference evidence="2" key="1">
    <citation type="submission" date="2022-11" db="EMBL/GenBank/DDBJ databases">
        <authorList>
            <person name="Petersen C."/>
        </authorList>
    </citation>
    <scope>NUCLEOTIDE SEQUENCE</scope>
    <source>
        <strain evidence="2">IBT 34128</strain>
    </source>
</reference>
<evidence type="ECO:0000256" key="1">
    <source>
        <dbReference type="PIRSR" id="PIRSR613078-2"/>
    </source>
</evidence>
<keyword evidence="3" id="KW-1185">Reference proteome</keyword>
<feature type="binding site" evidence="1">
    <location>
        <position position="59"/>
    </location>
    <ligand>
        <name>substrate</name>
    </ligand>
</feature>
<dbReference type="CDD" id="cd07067">
    <property type="entry name" value="HP_PGM_like"/>
    <property type="match status" value="1"/>
</dbReference>
<feature type="binding site" evidence="1">
    <location>
        <begin position="7"/>
        <end position="14"/>
    </location>
    <ligand>
        <name>substrate</name>
    </ligand>
</feature>
<organism evidence="2 3">
    <name type="scientific">Penicillium alfredii</name>
    <dbReference type="NCBI Taxonomy" id="1506179"/>
    <lineage>
        <taxon>Eukaryota</taxon>
        <taxon>Fungi</taxon>
        <taxon>Dikarya</taxon>
        <taxon>Ascomycota</taxon>
        <taxon>Pezizomycotina</taxon>
        <taxon>Eurotiomycetes</taxon>
        <taxon>Eurotiomycetidae</taxon>
        <taxon>Eurotiales</taxon>
        <taxon>Aspergillaceae</taxon>
        <taxon>Penicillium</taxon>
    </lineage>
</organism>
<dbReference type="SMART" id="SM00855">
    <property type="entry name" value="PGAM"/>
    <property type="match status" value="1"/>
</dbReference>
<dbReference type="GO" id="GO:0016791">
    <property type="term" value="F:phosphatase activity"/>
    <property type="evidence" value="ECO:0007669"/>
    <property type="project" value="TreeGrafter"/>
</dbReference>
<dbReference type="PANTHER" id="PTHR48100">
    <property type="entry name" value="BROAD-SPECIFICITY PHOSPHATASE YOR283W-RELATED"/>
    <property type="match status" value="1"/>
</dbReference>
<sequence length="271" mass="30003">MKLFLIRHAECEHNVGKTSGNADHSGLTDLGKTQAQLLARHFRDRTVCFTHVLSSDLDRATDTARVICQYQLGSGPLLEPIQTEALREQWFASGKEPGSRRGPSEESMSSMRARANGFLRDHILPLLADRARNDAVVAVVAHGIILQVVWACLADLFASFYLARNVDSAASDYMHPVWSNTGVLELDIWTGGLPEEMVLVHAVHPDVKPPWLVSLDQPPMEHPLAGWSVTIMAVDSTVHLDGNLHTMTVPDSPHRSRQQPMDDFYRLTGTA</sequence>
<dbReference type="GeneID" id="81399262"/>
<evidence type="ECO:0000313" key="3">
    <source>
        <dbReference type="Proteomes" id="UP001141434"/>
    </source>
</evidence>
<gene>
    <name evidence="2" type="ORF">NUU61_009568</name>
</gene>
<proteinExistence type="predicted"/>
<protein>
    <recommendedName>
        <fullName evidence="4">Histidine phosphatase family protein</fullName>
    </recommendedName>
</protein>